<sequence>MTNLKQKVAIITGSAASIGESIARHFHECGAAVVIADCNAEGGAALARDLGERAVFVETDITDDSALDALVEAAVERFGSLDILVNNACSYGDDGPQTDRDTWLGTLNTNVVSAALLGEKARPHLKKAGGCIVNIGSISGVAPHIHRWAYPVSKAALIHLTRTQAVEYADDGIRVNLLRLGHIWSAPFAGLTGDDRAHADKVVTPYNLKGRVADGKEVAQVAAFAASEEASYVTGAEIPVDGGYTTLGPERRDPLMALLSREA</sequence>
<keyword evidence="4" id="KW-1185">Reference proteome</keyword>
<dbReference type="EMBL" id="JAZHOG010000012">
    <property type="protein sequence ID" value="MEJ8569242.1"/>
    <property type="molecule type" value="Genomic_DNA"/>
</dbReference>
<dbReference type="InterPro" id="IPR002347">
    <property type="entry name" value="SDR_fam"/>
</dbReference>
<dbReference type="InterPro" id="IPR036291">
    <property type="entry name" value="NAD(P)-bd_dom_sf"/>
</dbReference>
<accession>A0AAW9RGH2</accession>
<dbReference type="PRINTS" id="PR00080">
    <property type="entry name" value="SDRFAMILY"/>
</dbReference>
<dbReference type="PROSITE" id="PS00061">
    <property type="entry name" value="ADH_SHORT"/>
    <property type="match status" value="1"/>
</dbReference>
<name>A0AAW9RGH2_9GAMM</name>
<evidence type="ECO:0000313" key="4">
    <source>
        <dbReference type="Proteomes" id="UP001359886"/>
    </source>
</evidence>
<dbReference type="PANTHER" id="PTHR24321">
    <property type="entry name" value="DEHYDROGENASES, SHORT CHAIN"/>
    <property type="match status" value="1"/>
</dbReference>
<comment type="caution">
    <text evidence="3">The sequence shown here is derived from an EMBL/GenBank/DDBJ whole genome shotgun (WGS) entry which is preliminary data.</text>
</comment>
<dbReference type="SUPFAM" id="SSF51735">
    <property type="entry name" value="NAD(P)-binding Rossmann-fold domains"/>
    <property type="match status" value="1"/>
</dbReference>
<organism evidence="3 4">
    <name type="scientific">Elongatibacter sediminis</name>
    <dbReference type="NCBI Taxonomy" id="3119006"/>
    <lineage>
        <taxon>Bacteria</taxon>
        <taxon>Pseudomonadati</taxon>
        <taxon>Pseudomonadota</taxon>
        <taxon>Gammaproteobacteria</taxon>
        <taxon>Chromatiales</taxon>
        <taxon>Wenzhouxiangellaceae</taxon>
        <taxon>Elongatibacter</taxon>
    </lineage>
</organism>
<dbReference type="GO" id="GO:0016491">
    <property type="term" value="F:oxidoreductase activity"/>
    <property type="evidence" value="ECO:0007669"/>
    <property type="project" value="UniProtKB-KW"/>
</dbReference>
<comment type="similarity">
    <text evidence="1">Belongs to the short-chain dehydrogenases/reductases (SDR) family.</text>
</comment>
<reference evidence="3 4" key="1">
    <citation type="submission" date="2024-02" db="EMBL/GenBank/DDBJ databases">
        <title>A novel Wenzhouxiangellaceae bacterium, isolated from coastal sediments.</title>
        <authorList>
            <person name="Du Z.-J."/>
            <person name="Ye Y.-Q."/>
            <person name="Zhang X.-Y."/>
        </authorList>
    </citation>
    <scope>NUCLEOTIDE SEQUENCE [LARGE SCALE GENOMIC DNA]</scope>
    <source>
        <strain evidence="3 4">CH-27</strain>
    </source>
</reference>
<dbReference type="CDD" id="cd05233">
    <property type="entry name" value="SDR_c"/>
    <property type="match status" value="1"/>
</dbReference>
<dbReference type="Pfam" id="PF13561">
    <property type="entry name" value="adh_short_C2"/>
    <property type="match status" value="1"/>
</dbReference>
<dbReference type="InterPro" id="IPR020904">
    <property type="entry name" value="Sc_DH/Rdtase_CS"/>
</dbReference>
<dbReference type="RefSeq" id="WP_354696567.1">
    <property type="nucleotide sequence ID" value="NZ_JAZHOG010000012.1"/>
</dbReference>
<gene>
    <name evidence="3" type="ORF">V3330_16545</name>
</gene>
<dbReference type="Gene3D" id="3.40.50.720">
    <property type="entry name" value="NAD(P)-binding Rossmann-like Domain"/>
    <property type="match status" value="1"/>
</dbReference>
<evidence type="ECO:0000256" key="1">
    <source>
        <dbReference type="ARBA" id="ARBA00006484"/>
    </source>
</evidence>
<proteinExistence type="inferred from homology"/>
<dbReference type="PRINTS" id="PR00081">
    <property type="entry name" value="GDHRDH"/>
</dbReference>
<protein>
    <submittedName>
        <fullName evidence="3">SDR family oxidoreductase</fullName>
    </submittedName>
</protein>
<dbReference type="Proteomes" id="UP001359886">
    <property type="component" value="Unassembled WGS sequence"/>
</dbReference>
<evidence type="ECO:0000313" key="3">
    <source>
        <dbReference type="EMBL" id="MEJ8569242.1"/>
    </source>
</evidence>
<dbReference type="FunFam" id="3.40.50.720:FF:000084">
    <property type="entry name" value="Short-chain dehydrogenase reductase"/>
    <property type="match status" value="1"/>
</dbReference>
<dbReference type="NCBIfam" id="NF006121">
    <property type="entry name" value="PRK08265.1"/>
    <property type="match status" value="1"/>
</dbReference>
<keyword evidence="2" id="KW-0560">Oxidoreductase</keyword>
<evidence type="ECO:0000256" key="2">
    <source>
        <dbReference type="ARBA" id="ARBA00023002"/>
    </source>
</evidence>
<dbReference type="PANTHER" id="PTHR24321:SF14">
    <property type="entry name" value="SHORT-CHAIN TYPE DEHYDROGENASE_REDUCTASE BLR2146-RELATED"/>
    <property type="match status" value="1"/>
</dbReference>
<dbReference type="AlphaFoldDB" id="A0AAW9RGH2"/>